<keyword evidence="3" id="KW-1185">Reference proteome</keyword>
<comment type="caution">
    <text evidence="2">The sequence shown here is derived from an EMBL/GenBank/DDBJ whole genome shotgun (WGS) entry which is preliminary data.</text>
</comment>
<evidence type="ECO:0000313" key="3">
    <source>
        <dbReference type="Proteomes" id="UP000499080"/>
    </source>
</evidence>
<gene>
    <name evidence="2" type="ORF">AVEN_35239_1</name>
</gene>
<feature type="domain" description="PiggyBac transposable element-derived protein" evidence="1">
    <location>
        <begin position="2"/>
        <end position="181"/>
    </location>
</feature>
<organism evidence="2 3">
    <name type="scientific">Araneus ventricosus</name>
    <name type="common">Orbweaver spider</name>
    <name type="synonym">Epeira ventricosa</name>
    <dbReference type="NCBI Taxonomy" id="182803"/>
    <lineage>
        <taxon>Eukaryota</taxon>
        <taxon>Metazoa</taxon>
        <taxon>Ecdysozoa</taxon>
        <taxon>Arthropoda</taxon>
        <taxon>Chelicerata</taxon>
        <taxon>Arachnida</taxon>
        <taxon>Araneae</taxon>
        <taxon>Araneomorphae</taxon>
        <taxon>Entelegynae</taxon>
        <taxon>Araneoidea</taxon>
        <taxon>Araneidae</taxon>
        <taxon>Araneus</taxon>
    </lineage>
</organism>
<protein>
    <recommendedName>
        <fullName evidence="1">PiggyBac transposable element-derived protein domain-containing protein</fullName>
    </recommendedName>
</protein>
<dbReference type="AlphaFoldDB" id="A0A4Y2UVB4"/>
<sequence length="183" mass="21142">MYIPNKPAKYAIKVVMMCDVGTNYMINTILYLDSNTQTKCIPLASYFVEELTRNIQGTNRNITMENWFTSIPLAEKLLTSPMNFTILGTVRKNKRAIPPELLQFRSRRIGTAMYCFDKAETLLSYKTKPNKFVILLSTFHKKPNVNQESRKPETIEFYNSTKGAVDTLDQMCNNISYSRKTPR</sequence>
<dbReference type="Proteomes" id="UP000499080">
    <property type="component" value="Unassembled WGS sequence"/>
</dbReference>
<evidence type="ECO:0000259" key="1">
    <source>
        <dbReference type="Pfam" id="PF13843"/>
    </source>
</evidence>
<dbReference type="InterPro" id="IPR029526">
    <property type="entry name" value="PGBD"/>
</dbReference>
<dbReference type="PANTHER" id="PTHR46599">
    <property type="entry name" value="PIGGYBAC TRANSPOSABLE ELEMENT-DERIVED PROTEIN 4"/>
    <property type="match status" value="1"/>
</dbReference>
<proteinExistence type="predicted"/>
<dbReference type="Pfam" id="PF13843">
    <property type="entry name" value="DDE_Tnp_1_7"/>
    <property type="match status" value="1"/>
</dbReference>
<evidence type="ECO:0000313" key="2">
    <source>
        <dbReference type="EMBL" id="GBO16763.1"/>
    </source>
</evidence>
<accession>A0A4Y2UVB4</accession>
<name>A0A4Y2UVB4_ARAVE</name>
<dbReference type="EMBL" id="BGPR01040606">
    <property type="protein sequence ID" value="GBO16763.1"/>
    <property type="molecule type" value="Genomic_DNA"/>
</dbReference>
<reference evidence="2 3" key="1">
    <citation type="journal article" date="2019" name="Sci. Rep.">
        <title>Orb-weaving spider Araneus ventricosus genome elucidates the spidroin gene catalogue.</title>
        <authorList>
            <person name="Kono N."/>
            <person name="Nakamura H."/>
            <person name="Ohtoshi R."/>
            <person name="Moran D.A.P."/>
            <person name="Shinohara A."/>
            <person name="Yoshida Y."/>
            <person name="Fujiwara M."/>
            <person name="Mori M."/>
            <person name="Tomita M."/>
            <person name="Arakawa K."/>
        </authorList>
    </citation>
    <scope>NUCLEOTIDE SEQUENCE [LARGE SCALE GENOMIC DNA]</scope>
</reference>
<dbReference type="PANTHER" id="PTHR46599:SF6">
    <property type="entry name" value="DUAL SPECIFICITY PHOSPHATASE 26"/>
    <property type="match status" value="1"/>
</dbReference>
<dbReference type="OrthoDB" id="10057959at2759"/>